<dbReference type="EMBL" id="JACHHG010000009">
    <property type="protein sequence ID" value="MBB6099102.1"/>
    <property type="molecule type" value="Genomic_DNA"/>
</dbReference>
<dbReference type="SUPFAM" id="SSF55729">
    <property type="entry name" value="Acyl-CoA N-acyltransferases (Nat)"/>
    <property type="match status" value="1"/>
</dbReference>
<keyword evidence="5" id="KW-1185">Reference proteome</keyword>
<dbReference type="Gene3D" id="3.40.630.30">
    <property type="match status" value="1"/>
</dbReference>
<sequence length="285" mass="31216">MISSLTFKLRRAPDVDVAASLVGPQGRREAANPATAMLDRPEALLWTSLQSVARHSAPAAWHPIDLPEEGDLNLLDYATHAAVSRGLPVEITVPESRAHQRRRLEARGFRAVSTFHRLSLTGPRLRALTPAPLEAGMRLEHASAERFRRLHNAAIAGCEGLLPLEAATVAQWYAAPDFDPRDWQVLTCGEHDLAYVSMGLEETEQGQAGHVYMLGVAPQWHGQGIGLSLLARACALLRDRGALEVLLGAEFCSPEALALYHEIGFVTRYAAVRYRLQQPTATLEI</sequence>
<keyword evidence="4" id="KW-0687">Ribonucleoprotein</keyword>
<dbReference type="PANTHER" id="PTHR43877:SF2">
    <property type="entry name" value="AMINOALKYLPHOSPHONATE N-ACETYLTRANSFERASE-RELATED"/>
    <property type="match status" value="1"/>
</dbReference>
<dbReference type="CDD" id="cd04301">
    <property type="entry name" value="NAT_SF"/>
    <property type="match status" value="1"/>
</dbReference>
<dbReference type="InterPro" id="IPR016181">
    <property type="entry name" value="Acyl_CoA_acyltransferase"/>
</dbReference>
<comment type="caution">
    <text evidence="4">The sequence shown here is derived from an EMBL/GenBank/DDBJ whole genome shotgun (WGS) entry which is preliminary data.</text>
</comment>
<dbReference type="PANTHER" id="PTHR43877">
    <property type="entry name" value="AMINOALKYLPHOSPHONATE N-ACETYLTRANSFERASE-RELATED-RELATED"/>
    <property type="match status" value="1"/>
</dbReference>
<reference evidence="4 5" key="1">
    <citation type="submission" date="2020-08" db="EMBL/GenBank/DDBJ databases">
        <title>Genomic Encyclopedia of Type Strains, Phase IV (KMG-IV): sequencing the most valuable type-strain genomes for metagenomic binning, comparative biology and taxonomic classification.</title>
        <authorList>
            <person name="Goeker M."/>
        </authorList>
    </citation>
    <scope>NUCLEOTIDE SEQUENCE [LARGE SCALE GENOMIC DNA]</scope>
    <source>
        <strain evidence="4 5">DSM 21458</strain>
    </source>
</reference>
<dbReference type="InterPro" id="IPR050832">
    <property type="entry name" value="Bact_Acetyltransf"/>
</dbReference>
<feature type="domain" description="N-acetyltransferase" evidence="3">
    <location>
        <begin position="123"/>
        <end position="285"/>
    </location>
</feature>
<accession>A0A841I580</accession>
<evidence type="ECO:0000256" key="2">
    <source>
        <dbReference type="ARBA" id="ARBA00023315"/>
    </source>
</evidence>
<organism evidence="4 5">
    <name type="scientific">Deinobacterium chartae</name>
    <dbReference type="NCBI Taxonomy" id="521158"/>
    <lineage>
        <taxon>Bacteria</taxon>
        <taxon>Thermotogati</taxon>
        <taxon>Deinococcota</taxon>
        <taxon>Deinococci</taxon>
        <taxon>Deinococcales</taxon>
        <taxon>Deinococcaceae</taxon>
        <taxon>Deinobacterium</taxon>
    </lineage>
</organism>
<dbReference type="GO" id="GO:0005840">
    <property type="term" value="C:ribosome"/>
    <property type="evidence" value="ECO:0007669"/>
    <property type="project" value="UniProtKB-KW"/>
</dbReference>
<name>A0A841I580_9DEIO</name>
<dbReference type="GO" id="GO:0016747">
    <property type="term" value="F:acyltransferase activity, transferring groups other than amino-acyl groups"/>
    <property type="evidence" value="ECO:0007669"/>
    <property type="project" value="InterPro"/>
</dbReference>
<evidence type="ECO:0000313" key="5">
    <source>
        <dbReference type="Proteomes" id="UP000569951"/>
    </source>
</evidence>
<protein>
    <submittedName>
        <fullName evidence="4">Ribosomal protein S18 acetylase RimI-like enzyme</fullName>
    </submittedName>
</protein>
<dbReference type="Proteomes" id="UP000569951">
    <property type="component" value="Unassembled WGS sequence"/>
</dbReference>
<dbReference type="RefSeq" id="WP_183987854.1">
    <property type="nucleotide sequence ID" value="NZ_JACHHG010000009.1"/>
</dbReference>
<evidence type="ECO:0000256" key="1">
    <source>
        <dbReference type="ARBA" id="ARBA00022679"/>
    </source>
</evidence>
<keyword evidence="1" id="KW-0808">Transferase</keyword>
<keyword evidence="4" id="KW-0689">Ribosomal protein</keyword>
<dbReference type="InterPro" id="IPR000182">
    <property type="entry name" value="GNAT_dom"/>
</dbReference>
<evidence type="ECO:0000313" key="4">
    <source>
        <dbReference type="EMBL" id="MBB6099102.1"/>
    </source>
</evidence>
<proteinExistence type="predicted"/>
<keyword evidence="2" id="KW-0012">Acyltransferase</keyword>
<dbReference type="Pfam" id="PF00583">
    <property type="entry name" value="Acetyltransf_1"/>
    <property type="match status" value="1"/>
</dbReference>
<dbReference type="PROSITE" id="PS51186">
    <property type="entry name" value="GNAT"/>
    <property type="match status" value="1"/>
</dbReference>
<dbReference type="AlphaFoldDB" id="A0A841I580"/>
<gene>
    <name evidence="4" type="ORF">HNR42_002538</name>
</gene>
<evidence type="ECO:0000259" key="3">
    <source>
        <dbReference type="PROSITE" id="PS51186"/>
    </source>
</evidence>